<dbReference type="EMBL" id="BARU01038054">
    <property type="protein sequence ID" value="GAH80402.1"/>
    <property type="molecule type" value="Genomic_DNA"/>
</dbReference>
<proteinExistence type="predicted"/>
<evidence type="ECO:0000313" key="1">
    <source>
        <dbReference type="EMBL" id="GAH80402.1"/>
    </source>
</evidence>
<gene>
    <name evidence="1" type="ORF">S03H2_59199</name>
</gene>
<comment type="caution">
    <text evidence="1">The sequence shown here is derived from an EMBL/GenBank/DDBJ whole genome shotgun (WGS) entry which is preliminary data.</text>
</comment>
<protein>
    <submittedName>
        <fullName evidence="1">Uncharacterized protein</fullName>
    </submittedName>
</protein>
<name>X1IFB2_9ZZZZ</name>
<accession>X1IFB2</accession>
<organism evidence="1">
    <name type="scientific">marine sediment metagenome</name>
    <dbReference type="NCBI Taxonomy" id="412755"/>
    <lineage>
        <taxon>unclassified sequences</taxon>
        <taxon>metagenomes</taxon>
        <taxon>ecological metagenomes</taxon>
    </lineage>
</organism>
<dbReference type="AlphaFoldDB" id="X1IFB2"/>
<reference evidence="1" key="1">
    <citation type="journal article" date="2014" name="Front. Microbiol.">
        <title>High frequency of phylogenetically diverse reductive dehalogenase-homologous genes in deep subseafloor sedimentary metagenomes.</title>
        <authorList>
            <person name="Kawai M."/>
            <person name="Futagami T."/>
            <person name="Toyoda A."/>
            <person name="Takaki Y."/>
            <person name="Nishi S."/>
            <person name="Hori S."/>
            <person name="Arai W."/>
            <person name="Tsubouchi T."/>
            <person name="Morono Y."/>
            <person name="Uchiyama I."/>
            <person name="Ito T."/>
            <person name="Fujiyama A."/>
            <person name="Inagaki F."/>
            <person name="Takami H."/>
        </authorList>
    </citation>
    <scope>NUCLEOTIDE SEQUENCE</scope>
    <source>
        <strain evidence="1">Expedition CK06-06</strain>
    </source>
</reference>
<sequence length="50" mass="5733">METYGVEKARKLAQQAVEWCQDMAESWANEVGFIRYLTALELNRPSGWGV</sequence>